<dbReference type="EMBL" id="BOMQ01000054">
    <property type="protein sequence ID" value="GIE51087.1"/>
    <property type="molecule type" value="Genomic_DNA"/>
</dbReference>
<evidence type="ECO:0000256" key="2">
    <source>
        <dbReference type="SAM" id="Phobius"/>
    </source>
</evidence>
<dbReference type="Proteomes" id="UP000647172">
    <property type="component" value="Unassembled WGS sequence"/>
</dbReference>
<keyword evidence="1" id="KW-0175">Coiled coil</keyword>
<keyword evidence="2" id="KW-1133">Transmembrane helix</keyword>
<evidence type="ECO:0000313" key="4">
    <source>
        <dbReference type="Proteomes" id="UP000647172"/>
    </source>
</evidence>
<keyword evidence="2" id="KW-0472">Membrane</keyword>
<accession>A0A919JL11</accession>
<name>A0A919JL11_9ACTN</name>
<evidence type="ECO:0000313" key="3">
    <source>
        <dbReference type="EMBL" id="GIE51087.1"/>
    </source>
</evidence>
<keyword evidence="4" id="KW-1185">Reference proteome</keyword>
<proteinExistence type="predicted"/>
<dbReference type="AlphaFoldDB" id="A0A919JL11"/>
<comment type="caution">
    <text evidence="3">The sequence shown here is derived from an EMBL/GenBank/DDBJ whole genome shotgun (WGS) entry which is preliminary data.</text>
</comment>
<evidence type="ECO:0000256" key="1">
    <source>
        <dbReference type="SAM" id="Coils"/>
    </source>
</evidence>
<reference evidence="3" key="1">
    <citation type="submission" date="2021-01" db="EMBL/GenBank/DDBJ databases">
        <title>Whole genome shotgun sequence of Actinoplanes nipponensis NBRC 14063.</title>
        <authorList>
            <person name="Komaki H."/>
            <person name="Tamura T."/>
        </authorList>
    </citation>
    <scope>NUCLEOTIDE SEQUENCE</scope>
    <source>
        <strain evidence="3">NBRC 14063</strain>
    </source>
</reference>
<sequence length="287" mass="30915">MVTPGPRGLHIGIDAEKVVVSPVPLRMRTGRARRVRWGSVTEVVPVAPSGRSREERTRFASQLVLALVVLSAVLGALGVAWWLAAGGSVALVAFVAVEQARAARTGIIALPKGDRAHVLHAAEERAAFERAFAVAKRVRRTWPALRHMIDADDADRSLAAALEELAAIMARRQQIRRLREELTQANRHDLPADSPAVQALAEQRLRVESLWRSTAGAANRILASINAAALAGEHLIREQRIGDTAREAELAISRLTAAGPPRTEAGPELAERTAAVIAAYRELASGR</sequence>
<protein>
    <submittedName>
        <fullName evidence="3">Uncharacterized protein</fullName>
    </submittedName>
</protein>
<organism evidence="3 4">
    <name type="scientific">Actinoplanes nipponensis</name>
    <dbReference type="NCBI Taxonomy" id="135950"/>
    <lineage>
        <taxon>Bacteria</taxon>
        <taxon>Bacillati</taxon>
        <taxon>Actinomycetota</taxon>
        <taxon>Actinomycetes</taxon>
        <taxon>Micromonosporales</taxon>
        <taxon>Micromonosporaceae</taxon>
        <taxon>Actinoplanes</taxon>
    </lineage>
</organism>
<feature type="coiled-coil region" evidence="1">
    <location>
        <begin position="158"/>
        <end position="188"/>
    </location>
</feature>
<feature type="transmembrane region" description="Helical" evidence="2">
    <location>
        <begin position="63"/>
        <end position="84"/>
    </location>
</feature>
<keyword evidence="2" id="KW-0812">Transmembrane</keyword>
<gene>
    <name evidence="3" type="ORF">Ani05nite_46210</name>
</gene>
<dbReference type="RefSeq" id="WP_203771323.1">
    <property type="nucleotide sequence ID" value="NZ_BAAAYJ010000101.1"/>
</dbReference>